<evidence type="ECO:0000256" key="8">
    <source>
        <dbReference type="PIRSR" id="PIRSR000077-1"/>
    </source>
</evidence>
<dbReference type="FunFam" id="3.40.30.10:FF:000001">
    <property type="entry name" value="Thioredoxin"/>
    <property type="match status" value="1"/>
</dbReference>
<feature type="active site" description="Nucleophile" evidence="8">
    <location>
        <position position="35"/>
    </location>
</feature>
<keyword evidence="4 9" id="KW-1015">Disulfide bond</keyword>
<evidence type="ECO:0000256" key="1">
    <source>
        <dbReference type="ARBA" id="ARBA00008987"/>
    </source>
</evidence>
<dbReference type="Gene3D" id="3.40.30.10">
    <property type="entry name" value="Glutaredoxin"/>
    <property type="match status" value="1"/>
</dbReference>
<feature type="disulfide bond" description="Redox-active" evidence="9">
    <location>
        <begin position="32"/>
        <end position="35"/>
    </location>
</feature>
<keyword evidence="2" id="KW-0813">Transport</keyword>
<feature type="domain" description="Thioredoxin" evidence="10">
    <location>
        <begin position="1"/>
        <end position="107"/>
    </location>
</feature>
<dbReference type="Pfam" id="PF00085">
    <property type="entry name" value="Thioredoxin"/>
    <property type="match status" value="1"/>
</dbReference>
<dbReference type="Proteomes" id="UP000237222">
    <property type="component" value="Unassembled WGS sequence"/>
</dbReference>
<evidence type="ECO:0000313" key="11">
    <source>
        <dbReference type="EMBL" id="POP51307.1"/>
    </source>
</evidence>
<evidence type="ECO:0000256" key="2">
    <source>
        <dbReference type="ARBA" id="ARBA00022448"/>
    </source>
</evidence>
<sequence length="107" mass="11792">MSLIQQLQEQNFNETVSNTKGPVLVDFWAEWCGPCKMMNPVLENLAGELDGSVAIAKLNVDESPDIAQRYNVRGIPTLLLFNNGELVAQRTGAASQQQVKAFIEQSL</sequence>
<dbReference type="PRINTS" id="PR00421">
    <property type="entry name" value="THIOREDOXIN"/>
</dbReference>
<feature type="site" description="Deprotonates C-terminal active site Cys" evidence="8">
    <location>
        <position position="26"/>
    </location>
</feature>
<comment type="similarity">
    <text evidence="1 7">Belongs to the thioredoxin family.</text>
</comment>
<proteinExistence type="inferred from homology"/>
<feature type="site" description="Contributes to redox potential value" evidence="8">
    <location>
        <position position="34"/>
    </location>
</feature>
<evidence type="ECO:0000256" key="6">
    <source>
        <dbReference type="NCBIfam" id="TIGR01068"/>
    </source>
</evidence>
<reference evidence="11" key="1">
    <citation type="submission" date="2018-01" db="EMBL/GenBank/DDBJ databases">
        <authorList>
            <person name="Yu X.-D."/>
        </authorList>
    </citation>
    <scope>NUCLEOTIDE SEQUENCE</scope>
    <source>
        <strain evidence="11">ZX-21</strain>
    </source>
</reference>
<name>A0A2S4HBH0_9GAMM</name>
<dbReference type="InterPro" id="IPR013766">
    <property type="entry name" value="Thioredoxin_domain"/>
</dbReference>
<dbReference type="InterPro" id="IPR036249">
    <property type="entry name" value="Thioredoxin-like_sf"/>
</dbReference>
<evidence type="ECO:0000259" key="10">
    <source>
        <dbReference type="PROSITE" id="PS51352"/>
    </source>
</evidence>
<evidence type="ECO:0000256" key="5">
    <source>
        <dbReference type="ARBA" id="ARBA00023284"/>
    </source>
</evidence>
<comment type="caution">
    <text evidence="11">The sequence shown here is derived from an EMBL/GenBank/DDBJ whole genome shotgun (WGS) entry which is preliminary data.</text>
</comment>
<dbReference type="PROSITE" id="PS51352">
    <property type="entry name" value="THIOREDOXIN_2"/>
    <property type="match status" value="1"/>
</dbReference>
<keyword evidence="3" id="KW-0249">Electron transport</keyword>
<dbReference type="SUPFAM" id="SSF52833">
    <property type="entry name" value="Thioredoxin-like"/>
    <property type="match status" value="1"/>
</dbReference>
<organism evidence="11 12">
    <name type="scientific">Zhongshania marina</name>
    <dbReference type="NCBI Taxonomy" id="2304603"/>
    <lineage>
        <taxon>Bacteria</taxon>
        <taxon>Pseudomonadati</taxon>
        <taxon>Pseudomonadota</taxon>
        <taxon>Gammaproteobacteria</taxon>
        <taxon>Cellvibrionales</taxon>
        <taxon>Spongiibacteraceae</taxon>
        <taxon>Zhongshania</taxon>
    </lineage>
</organism>
<evidence type="ECO:0000256" key="3">
    <source>
        <dbReference type="ARBA" id="ARBA00022982"/>
    </source>
</evidence>
<dbReference type="NCBIfam" id="TIGR01068">
    <property type="entry name" value="thioredoxin"/>
    <property type="match status" value="1"/>
</dbReference>
<dbReference type="GO" id="GO:0015035">
    <property type="term" value="F:protein-disulfide reductase activity"/>
    <property type="evidence" value="ECO:0007669"/>
    <property type="project" value="UniProtKB-UniRule"/>
</dbReference>
<dbReference type="InterPro" id="IPR017937">
    <property type="entry name" value="Thioredoxin_CS"/>
</dbReference>
<feature type="site" description="Contributes to redox potential value" evidence="8">
    <location>
        <position position="33"/>
    </location>
</feature>
<dbReference type="EMBL" id="PQGG01000040">
    <property type="protein sequence ID" value="POP51307.1"/>
    <property type="molecule type" value="Genomic_DNA"/>
</dbReference>
<dbReference type="InterPro" id="IPR005746">
    <property type="entry name" value="Thioredoxin"/>
</dbReference>
<dbReference type="OrthoDB" id="9790390at2"/>
<dbReference type="PANTHER" id="PTHR45663:SF11">
    <property type="entry name" value="GEO12009P1"/>
    <property type="match status" value="1"/>
</dbReference>
<protein>
    <recommendedName>
        <fullName evidence="6 7">Thioredoxin</fullName>
    </recommendedName>
</protein>
<dbReference type="GO" id="GO:0045454">
    <property type="term" value="P:cell redox homeostasis"/>
    <property type="evidence" value="ECO:0007669"/>
    <property type="project" value="TreeGrafter"/>
</dbReference>
<gene>
    <name evidence="11" type="primary">trxA</name>
    <name evidence="11" type="ORF">C0068_16820</name>
</gene>
<feature type="active site" description="Nucleophile" evidence="8">
    <location>
        <position position="32"/>
    </location>
</feature>
<dbReference type="PIRSF" id="PIRSF000077">
    <property type="entry name" value="Thioredoxin"/>
    <property type="match status" value="1"/>
</dbReference>
<accession>A0A2S4HBH0</accession>
<keyword evidence="5 9" id="KW-0676">Redox-active center</keyword>
<dbReference type="GO" id="GO:0005829">
    <property type="term" value="C:cytosol"/>
    <property type="evidence" value="ECO:0007669"/>
    <property type="project" value="TreeGrafter"/>
</dbReference>
<evidence type="ECO:0000256" key="7">
    <source>
        <dbReference type="PIRNR" id="PIRNR000077"/>
    </source>
</evidence>
<dbReference type="CDD" id="cd02947">
    <property type="entry name" value="TRX_family"/>
    <property type="match status" value="1"/>
</dbReference>
<dbReference type="AlphaFoldDB" id="A0A2S4HBH0"/>
<dbReference type="RefSeq" id="WP_103685640.1">
    <property type="nucleotide sequence ID" value="NZ_PQGG01000040.1"/>
</dbReference>
<dbReference type="PROSITE" id="PS00194">
    <property type="entry name" value="THIOREDOXIN_1"/>
    <property type="match status" value="1"/>
</dbReference>
<dbReference type="PANTHER" id="PTHR45663">
    <property type="entry name" value="GEO12009P1"/>
    <property type="match status" value="1"/>
</dbReference>
<evidence type="ECO:0000313" key="12">
    <source>
        <dbReference type="Proteomes" id="UP000237222"/>
    </source>
</evidence>
<evidence type="ECO:0000256" key="9">
    <source>
        <dbReference type="PIRSR" id="PIRSR000077-4"/>
    </source>
</evidence>
<evidence type="ECO:0000256" key="4">
    <source>
        <dbReference type="ARBA" id="ARBA00023157"/>
    </source>
</evidence>